<evidence type="ECO:0000256" key="1">
    <source>
        <dbReference type="SAM" id="MobiDB-lite"/>
    </source>
</evidence>
<organism evidence="2 3">
    <name type="scientific">Chromobacterium subtsugae</name>
    <dbReference type="NCBI Taxonomy" id="251747"/>
    <lineage>
        <taxon>Bacteria</taxon>
        <taxon>Pseudomonadati</taxon>
        <taxon>Pseudomonadota</taxon>
        <taxon>Betaproteobacteria</taxon>
        <taxon>Neisseriales</taxon>
        <taxon>Chromobacteriaceae</taxon>
        <taxon>Chromobacterium</taxon>
    </lineage>
</organism>
<keyword evidence="3" id="KW-1185">Reference proteome</keyword>
<name>A0ABS7FI07_9NEIS</name>
<protein>
    <recommendedName>
        <fullName evidence="4">DUF397 domain-containing protein</fullName>
    </recommendedName>
</protein>
<gene>
    <name evidence="2" type="ORF">KIF53_18915</name>
</gene>
<accession>A0ABS7FI07</accession>
<reference evidence="2 3" key="1">
    <citation type="submission" date="2021-05" db="EMBL/GenBank/DDBJ databases">
        <title>Draft Whole Genome Sequencing Of Biosensor Chromobacterium violaceum Strain CV026 Reveals A Regulatory RNA In Chromobacterium violaceum Phenotype Regulatory Network.</title>
        <authorList>
            <person name="Hong K.W."/>
            <person name="Chan K.G."/>
            <person name="Chang C.-Y."/>
        </authorList>
    </citation>
    <scope>NUCLEOTIDE SEQUENCE [LARGE SCALE GENOMIC DNA]</scope>
    <source>
        <strain evidence="2 3">ATCC 31532</strain>
    </source>
</reference>
<evidence type="ECO:0008006" key="4">
    <source>
        <dbReference type="Google" id="ProtNLM"/>
    </source>
</evidence>
<dbReference type="EMBL" id="JAHDTB010000021">
    <property type="protein sequence ID" value="MBW8289710.1"/>
    <property type="molecule type" value="Genomic_DNA"/>
</dbReference>
<evidence type="ECO:0000313" key="3">
    <source>
        <dbReference type="Proteomes" id="UP000711178"/>
    </source>
</evidence>
<evidence type="ECO:0000313" key="2">
    <source>
        <dbReference type="EMBL" id="MBW8289710.1"/>
    </source>
</evidence>
<dbReference type="Proteomes" id="UP000711178">
    <property type="component" value="Unassembled WGS sequence"/>
</dbReference>
<proteinExistence type="predicted"/>
<comment type="caution">
    <text evidence="2">The sequence shown here is derived from an EMBL/GenBank/DDBJ whole genome shotgun (WGS) entry which is preliminary data.</text>
</comment>
<sequence>MWSTNARLAGLAWQRRADSCVEIARRSEGSPRVVNRMAGRDSHAGHPRSGRTCEKTWQVFP</sequence>
<feature type="region of interest" description="Disordered" evidence="1">
    <location>
        <begin position="28"/>
        <end position="61"/>
    </location>
</feature>